<dbReference type="GO" id="GO:0035255">
    <property type="term" value="F:ionotropic glutamate receptor binding"/>
    <property type="evidence" value="ECO:0007669"/>
    <property type="project" value="TreeGrafter"/>
</dbReference>
<accession>A0A3B3UIU6</accession>
<feature type="region of interest" description="Disordered" evidence="1">
    <location>
        <begin position="142"/>
        <end position="168"/>
    </location>
</feature>
<dbReference type="PANTHER" id="PTHR24135">
    <property type="entry name" value="SH3 AND MULTIPLE ANKYRIN REPEAT DOMAINS PROTEIN"/>
    <property type="match status" value="1"/>
</dbReference>
<organism evidence="3 4">
    <name type="scientific">Poecilia latipinna</name>
    <name type="common">sailfin molly</name>
    <dbReference type="NCBI Taxonomy" id="48699"/>
    <lineage>
        <taxon>Eukaryota</taxon>
        <taxon>Metazoa</taxon>
        <taxon>Chordata</taxon>
        <taxon>Craniata</taxon>
        <taxon>Vertebrata</taxon>
        <taxon>Euteleostomi</taxon>
        <taxon>Actinopterygii</taxon>
        <taxon>Neopterygii</taxon>
        <taxon>Teleostei</taxon>
        <taxon>Neoteleostei</taxon>
        <taxon>Acanthomorphata</taxon>
        <taxon>Ovalentaria</taxon>
        <taxon>Atherinomorphae</taxon>
        <taxon>Cyprinodontiformes</taxon>
        <taxon>Poeciliidae</taxon>
        <taxon>Poeciliinae</taxon>
        <taxon>Poecilia</taxon>
    </lineage>
</organism>
<dbReference type="SMART" id="SM00228">
    <property type="entry name" value="PDZ"/>
    <property type="match status" value="1"/>
</dbReference>
<reference evidence="3" key="2">
    <citation type="submission" date="2025-09" db="UniProtKB">
        <authorList>
            <consortium name="Ensembl"/>
        </authorList>
    </citation>
    <scope>IDENTIFICATION</scope>
</reference>
<reference evidence="3" key="1">
    <citation type="submission" date="2025-08" db="UniProtKB">
        <authorList>
            <consortium name="Ensembl"/>
        </authorList>
    </citation>
    <scope>IDENTIFICATION</scope>
</reference>
<protein>
    <recommendedName>
        <fullName evidence="2">PDZ domain-containing protein</fullName>
    </recommendedName>
</protein>
<dbReference type="Ensembl" id="ENSPLAT00000021231.1">
    <property type="protein sequence ID" value="ENSPLAP00000013275.1"/>
    <property type="gene ID" value="ENSPLAG00000016776.1"/>
</dbReference>
<dbReference type="GO" id="GO:0030160">
    <property type="term" value="F:synaptic receptor adaptor activity"/>
    <property type="evidence" value="ECO:0007669"/>
    <property type="project" value="TreeGrafter"/>
</dbReference>
<proteinExistence type="predicted"/>
<dbReference type="InterPro" id="IPR036034">
    <property type="entry name" value="PDZ_sf"/>
</dbReference>
<dbReference type="AlphaFoldDB" id="A0A3B3UIU6"/>
<dbReference type="STRING" id="48699.ENSPLAP00000013275"/>
<evidence type="ECO:0000259" key="2">
    <source>
        <dbReference type="PROSITE" id="PS50106"/>
    </source>
</evidence>
<dbReference type="Gene3D" id="2.30.42.10">
    <property type="match status" value="1"/>
</dbReference>
<dbReference type="InterPro" id="IPR001478">
    <property type="entry name" value="PDZ"/>
</dbReference>
<dbReference type="PROSITE" id="PS50106">
    <property type="entry name" value="PDZ"/>
    <property type="match status" value="1"/>
</dbReference>
<evidence type="ECO:0000313" key="3">
    <source>
        <dbReference type="Ensembl" id="ENSPLAP00000013275.1"/>
    </source>
</evidence>
<dbReference type="GO" id="GO:0014069">
    <property type="term" value="C:postsynaptic density"/>
    <property type="evidence" value="ECO:0007669"/>
    <property type="project" value="TreeGrafter"/>
</dbReference>
<name>A0A3B3UIU6_9TELE</name>
<dbReference type="InterPro" id="IPR051569">
    <property type="entry name" value="SHANK"/>
</dbReference>
<dbReference type="GeneTree" id="ENSGT00940000153561"/>
<sequence length="298" mass="32339">MMVAAMNLHSGRASVAMLRMMGCANGRSARHLLHSDCVVDEKTVVLQKKENEGFGFVLRGAKADTPIEEFTPTPAFPALQYLESVDEGGVAWQAGLRTGDFLIEVNQENVVKVGHRQVVNMIRQGGNRLLIKVVTVSRNLDPEDTARKKAPPPPKRAPTTALSMRSKSMTSELEELDKVEEMTHAQKSSPVDTKIATIKPRPSSRCLVTPTDMNSMYHDRQGVAVVPPTVPGAYLGIPEKGTMRKQKSIGRNHVELVCGGVGSPACPLAFSWSDFPSGLRGTTLCAAATLQLIIDQLK</sequence>
<feature type="domain" description="PDZ" evidence="2">
    <location>
        <begin position="43"/>
        <end position="137"/>
    </location>
</feature>
<dbReference type="CDD" id="cd06746">
    <property type="entry name" value="PDZ_SHANK1_3-like"/>
    <property type="match status" value="1"/>
</dbReference>
<dbReference type="GO" id="GO:0043197">
    <property type="term" value="C:dendritic spine"/>
    <property type="evidence" value="ECO:0007669"/>
    <property type="project" value="TreeGrafter"/>
</dbReference>
<dbReference type="PANTHER" id="PTHR24135:SF17">
    <property type="entry name" value="SH3 AND MULTIPLE ANKYRIN REPEAT DOMAINS PROTEIN 2"/>
    <property type="match status" value="1"/>
</dbReference>
<evidence type="ECO:0000256" key="1">
    <source>
        <dbReference type="SAM" id="MobiDB-lite"/>
    </source>
</evidence>
<dbReference type="Proteomes" id="UP000261500">
    <property type="component" value="Unplaced"/>
</dbReference>
<dbReference type="Pfam" id="PF00595">
    <property type="entry name" value="PDZ"/>
    <property type="match status" value="1"/>
</dbReference>
<keyword evidence="4" id="KW-1185">Reference proteome</keyword>
<dbReference type="SUPFAM" id="SSF50156">
    <property type="entry name" value="PDZ domain-like"/>
    <property type="match status" value="1"/>
</dbReference>
<dbReference type="FunFam" id="2.30.42.10:FF:000018">
    <property type="entry name" value="SH3 and multiple ankyrin repeat domains protein 2"/>
    <property type="match status" value="1"/>
</dbReference>
<dbReference type="GO" id="GO:0045211">
    <property type="term" value="C:postsynaptic membrane"/>
    <property type="evidence" value="ECO:0007669"/>
    <property type="project" value="TreeGrafter"/>
</dbReference>
<evidence type="ECO:0000313" key="4">
    <source>
        <dbReference type="Proteomes" id="UP000261500"/>
    </source>
</evidence>